<gene>
    <name evidence="2" type="ORF">AWB65_03742</name>
</gene>
<feature type="signal peptide" evidence="1">
    <location>
        <begin position="1"/>
        <end position="22"/>
    </location>
</feature>
<evidence type="ECO:0000313" key="2">
    <source>
        <dbReference type="EMBL" id="SAL47007.1"/>
    </source>
</evidence>
<protein>
    <submittedName>
        <fullName evidence="2">Purine nucleoside phosphorylase</fullName>
    </submittedName>
</protein>
<feature type="chain" id="PRO_5011117751" evidence="1">
    <location>
        <begin position="23"/>
        <end position="103"/>
    </location>
</feature>
<dbReference type="InterPro" id="IPR025421">
    <property type="entry name" value="DUF4148"/>
</dbReference>
<sequence>MKWFACVITAAVVIASPLTTFAQSTNQPVTRAQVKAELVQLENAGYRPSMNDLYYPAKIQAAEAAVQKMNPASRSYGGAADTTDSGSKPAQIGTVAHSIYYGH</sequence>
<accession>A0A158HSH9</accession>
<dbReference type="OrthoDB" id="9099264at2"/>
<organism evidence="2 3">
    <name type="scientific">Caballeronia humi</name>
    <dbReference type="NCBI Taxonomy" id="326474"/>
    <lineage>
        <taxon>Bacteria</taxon>
        <taxon>Pseudomonadati</taxon>
        <taxon>Pseudomonadota</taxon>
        <taxon>Betaproteobacteria</taxon>
        <taxon>Burkholderiales</taxon>
        <taxon>Burkholderiaceae</taxon>
        <taxon>Caballeronia</taxon>
    </lineage>
</organism>
<dbReference type="EMBL" id="FCNW02000020">
    <property type="protein sequence ID" value="SAL47007.1"/>
    <property type="molecule type" value="Genomic_DNA"/>
</dbReference>
<reference evidence="2" key="1">
    <citation type="submission" date="2016-01" db="EMBL/GenBank/DDBJ databases">
        <authorList>
            <person name="Peeters C."/>
        </authorList>
    </citation>
    <scope>NUCLEOTIDE SEQUENCE [LARGE SCALE GENOMIC DNA]</scope>
    <source>
        <strain evidence="2">LMG 22934</strain>
    </source>
</reference>
<evidence type="ECO:0000313" key="3">
    <source>
        <dbReference type="Proteomes" id="UP000054977"/>
    </source>
</evidence>
<comment type="caution">
    <text evidence="2">The sequence shown here is derived from an EMBL/GenBank/DDBJ whole genome shotgun (WGS) entry which is preliminary data.</text>
</comment>
<evidence type="ECO:0000256" key="1">
    <source>
        <dbReference type="SAM" id="SignalP"/>
    </source>
</evidence>
<dbReference type="AlphaFoldDB" id="A0A158HSH9"/>
<dbReference type="RefSeq" id="WP_087668545.1">
    <property type="nucleotide sequence ID" value="NZ_FCNW02000020.1"/>
</dbReference>
<keyword evidence="3" id="KW-1185">Reference proteome</keyword>
<keyword evidence="1" id="KW-0732">Signal</keyword>
<proteinExistence type="predicted"/>
<name>A0A158HSH9_9BURK</name>
<dbReference type="Proteomes" id="UP000054977">
    <property type="component" value="Unassembled WGS sequence"/>
</dbReference>
<dbReference type="Pfam" id="PF13663">
    <property type="entry name" value="DUF4148"/>
    <property type="match status" value="1"/>
</dbReference>